<dbReference type="WBParaSite" id="TTAC_0000507201-mRNA-1">
    <property type="protein sequence ID" value="TTAC_0000507201-mRNA-1"/>
    <property type="gene ID" value="TTAC_0000507201"/>
</dbReference>
<protein>
    <submittedName>
        <fullName evidence="4">Secreted protein</fullName>
    </submittedName>
</protein>
<reference evidence="2 3" key="2">
    <citation type="submission" date="2018-11" db="EMBL/GenBank/DDBJ databases">
        <authorList>
            <consortium name="Pathogen Informatics"/>
        </authorList>
    </citation>
    <scope>NUCLEOTIDE SEQUENCE [LARGE SCALE GENOMIC DNA]</scope>
</reference>
<organism evidence="4">
    <name type="scientific">Hydatigena taeniaeformis</name>
    <name type="common">Feline tapeworm</name>
    <name type="synonym">Taenia taeniaeformis</name>
    <dbReference type="NCBI Taxonomy" id="6205"/>
    <lineage>
        <taxon>Eukaryota</taxon>
        <taxon>Metazoa</taxon>
        <taxon>Spiralia</taxon>
        <taxon>Lophotrochozoa</taxon>
        <taxon>Platyhelminthes</taxon>
        <taxon>Cestoda</taxon>
        <taxon>Eucestoda</taxon>
        <taxon>Cyclophyllidea</taxon>
        <taxon>Taeniidae</taxon>
        <taxon>Hydatigera</taxon>
    </lineage>
</organism>
<evidence type="ECO:0000313" key="4">
    <source>
        <dbReference type="WBParaSite" id="TTAC_0000507201-mRNA-1"/>
    </source>
</evidence>
<keyword evidence="1" id="KW-0732">Signal</keyword>
<dbReference type="Proteomes" id="UP000274429">
    <property type="component" value="Unassembled WGS sequence"/>
</dbReference>
<gene>
    <name evidence="2" type="ORF">TTAC_LOCUS5057</name>
</gene>
<accession>A0A0R3WWD2</accession>
<proteinExistence type="predicted"/>
<evidence type="ECO:0000313" key="2">
    <source>
        <dbReference type="EMBL" id="VDM26163.1"/>
    </source>
</evidence>
<evidence type="ECO:0000256" key="1">
    <source>
        <dbReference type="SAM" id="SignalP"/>
    </source>
</evidence>
<reference evidence="4" key="1">
    <citation type="submission" date="2017-02" db="UniProtKB">
        <authorList>
            <consortium name="WormBaseParasite"/>
        </authorList>
    </citation>
    <scope>IDENTIFICATION</scope>
</reference>
<dbReference type="AlphaFoldDB" id="A0A0R3WWD2"/>
<keyword evidence="3" id="KW-1185">Reference proteome</keyword>
<feature type="chain" id="PRO_5043133120" evidence="1">
    <location>
        <begin position="21"/>
        <end position="163"/>
    </location>
</feature>
<dbReference type="EMBL" id="UYWX01006099">
    <property type="protein sequence ID" value="VDM26163.1"/>
    <property type="molecule type" value="Genomic_DNA"/>
</dbReference>
<name>A0A0R3WWD2_HYDTA</name>
<evidence type="ECO:0000313" key="3">
    <source>
        <dbReference type="Proteomes" id="UP000274429"/>
    </source>
</evidence>
<sequence>MVTATVVVVVVAAVAPMQRSNEVRCVCAQRHVDVEEGKEMSLNILLLLLLHPSTPKRYQLHTFTHIALNKCSTTNRHIRIAFSRIVVGRIESKTIVTSSFLPPSAPLTSSSLIVITNSSPIPVLMQLSHLLPPASTSAHLVIHQQKTRTIVKPALGLQLITAD</sequence>
<feature type="signal peptide" evidence="1">
    <location>
        <begin position="1"/>
        <end position="20"/>
    </location>
</feature>